<feature type="domain" description="C2H2-type" evidence="9">
    <location>
        <begin position="344"/>
        <end position="371"/>
    </location>
</feature>
<evidence type="ECO:0000313" key="11">
    <source>
        <dbReference type="EMBL" id="EDV42146.2"/>
    </source>
</evidence>
<keyword evidence="6" id="KW-0804">Transcription</keyword>
<dbReference type="PANTHER" id="PTHR24379:SF121">
    <property type="entry name" value="C2H2-TYPE DOMAIN-CONTAINING PROTEIN"/>
    <property type="match status" value="1"/>
</dbReference>
<proteinExistence type="predicted"/>
<evidence type="ECO:0000256" key="5">
    <source>
        <dbReference type="ARBA" id="ARBA00023015"/>
    </source>
</evidence>
<dbReference type="FunFam" id="3.30.160.60:FF:000202">
    <property type="entry name" value="Zinc finger protein 574"/>
    <property type="match status" value="1"/>
</dbReference>
<evidence type="ECO:0000256" key="2">
    <source>
        <dbReference type="ARBA" id="ARBA00022737"/>
    </source>
</evidence>
<dbReference type="FunCoup" id="B3M1B9">
    <property type="interactions" value="209"/>
</dbReference>
<dbReference type="SUPFAM" id="SSF57716">
    <property type="entry name" value="Glucocorticoid receptor-like (DNA-binding domain)"/>
    <property type="match status" value="1"/>
</dbReference>
<evidence type="ECO:0000259" key="9">
    <source>
        <dbReference type="PROSITE" id="PS50157"/>
    </source>
</evidence>
<feature type="binding site" evidence="8">
    <location>
        <position position="8"/>
    </location>
    <ligand>
        <name>Zn(2+)</name>
        <dbReference type="ChEBI" id="CHEBI:29105"/>
    </ligand>
</feature>
<feature type="domain" description="C2H2-type" evidence="9">
    <location>
        <begin position="372"/>
        <end position="400"/>
    </location>
</feature>
<feature type="domain" description="C2H2-type" evidence="9">
    <location>
        <begin position="170"/>
        <end position="197"/>
    </location>
</feature>
<dbReference type="GO" id="GO:0032502">
    <property type="term" value="P:developmental process"/>
    <property type="evidence" value="ECO:0007669"/>
    <property type="project" value="UniProtKB-ARBA"/>
</dbReference>
<keyword evidence="1 8" id="KW-0479">Metal-binding</keyword>
<keyword evidence="2" id="KW-0677">Repeat</keyword>
<dbReference type="SMART" id="SM00868">
    <property type="entry name" value="zf-AD"/>
    <property type="match status" value="1"/>
</dbReference>
<accession>B3M1B9</accession>
<dbReference type="PROSITE" id="PS51915">
    <property type="entry name" value="ZAD"/>
    <property type="match status" value="1"/>
</dbReference>
<feature type="domain" description="ZAD" evidence="10">
    <location>
        <begin position="3"/>
        <end position="85"/>
    </location>
</feature>
<organism evidence="11 12">
    <name type="scientific">Drosophila ananassae</name>
    <name type="common">Fruit fly</name>
    <dbReference type="NCBI Taxonomy" id="7217"/>
    <lineage>
        <taxon>Eukaryota</taxon>
        <taxon>Metazoa</taxon>
        <taxon>Ecdysozoa</taxon>
        <taxon>Arthropoda</taxon>
        <taxon>Hexapoda</taxon>
        <taxon>Insecta</taxon>
        <taxon>Pterygota</taxon>
        <taxon>Neoptera</taxon>
        <taxon>Endopterygota</taxon>
        <taxon>Diptera</taxon>
        <taxon>Brachycera</taxon>
        <taxon>Muscomorpha</taxon>
        <taxon>Ephydroidea</taxon>
        <taxon>Drosophilidae</taxon>
        <taxon>Drosophila</taxon>
        <taxon>Sophophora</taxon>
    </lineage>
</organism>
<dbReference type="GO" id="GO:0003677">
    <property type="term" value="F:DNA binding"/>
    <property type="evidence" value="ECO:0007669"/>
    <property type="project" value="UniProtKB-ARBA"/>
</dbReference>
<keyword evidence="4 8" id="KW-0862">Zinc</keyword>
<dbReference type="Gene3D" id="3.40.1800.20">
    <property type="match status" value="1"/>
</dbReference>
<dbReference type="eggNOG" id="KOG1721">
    <property type="taxonomic scope" value="Eukaryota"/>
</dbReference>
<dbReference type="AlphaFoldDB" id="B3M1B9"/>
<evidence type="ECO:0000256" key="8">
    <source>
        <dbReference type="PROSITE-ProRule" id="PRU01263"/>
    </source>
</evidence>
<feature type="binding site" evidence="8">
    <location>
        <position position="5"/>
    </location>
    <ligand>
        <name>Zn(2+)</name>
        <dbReference type="ChEBI" id="CHEBI:29105"/>
    </ligand>
</feature>
<feature type="domain" description="C2H2-type" evidence="9">
    <location>
        <begin position="316"/>
        <end position="343"/>
    </location>
</feature>
<dbReference type="SMART" id="SM00355">
    <property type="entry name" value="ZnF_C2H2"/>
    <property type="match status" value="7"/>
</dbReference>
<dbReference type="Gene3D" id="3.30.160.60">
    <property type="entry name" value="Classic Zinc Finger"/>
    <property type="match status" value="6"/>
</dbReference>
<dbReference type="GO" id="GO:0008270">
    <property type="term" value="F:zinc ion binding"/>
    <property type="evidence" value="ECO:0007669"/>
    <property type="project" value="UniProtKB-UniRule"/>
</dbReference>
<evidence type="ECO:0008006" key="13">
    <source>
        <dbReference type="Google" id="ProtNLM"/>
    </source>
</evidence>
<dbReference type="Proteomes" id="UP000007801">
    <property type="component" value="Unassembled WGS sequence"/>
</dbReference>
<evidence type="ECO:0000313" key="12">
    <source>
        <dbReference type="Proteomes" id="UP000007801"/>
    </source>
</evidence>
<sequence length="406" mass="46581">MDLLCRICGSHSVTLLGIFDQREPSRFNGELEPNLAEMVKVCANVQLDPGDSLPQNICMTCVLDAQTSYRFKRRCEQNHENFYLAIAEQQKIKDEADAAAHFIVKNLELDNLPMELHLEEPEVVISEEIFIKDEVPKRVYKTRKTCGKNKVAKATKLNPKNTKHDITKLFKCELCYNVFRRQRNLIDHMKIHTNSHCCQTCGERFLFKTDLDQHQCFKTNNSAVECPVCLKVFPTSRGLDLHKCQSLEEGPLKCPHCPQTFTDGHFLKAHLLIHPEEEPSPLIPRGRHQCSICSAVFTNKSALDVHINAHKGERPHGCSICSASFRSRPALTVHIRTHTGEKPYQCPHCPKAFSDNNNLIKHRRRHTDIRPYQCLLCQLSFREKHHLKRHVLGKHRGSEAQGFECP</sequence>
<dbReference type="KEGG" id="dan:6499942"/>
<dbReference type="InterPro" id="IPR013087">
    <property type="entry name" value="Znf_C2H2_type"/>
</dbReference>
<dbReference type="SMR" id="B3M1B9"/>
<dbReference type="PROSITE" id="PS00028">
    <property type="entry name" value="ZINC_FINGER_C2H2_1"/>
    <property type="match status" value="6"/>
</dbReference>
<dbReference type="GO" id="GO:0045892">
    <property type="term" value="P:negative regulation of DNA-templated transcription"/>
    <property type="evidence" value="ECO:0007669"/>
    <property type="project" value="UniProtKB-ARBA"/>
</dbReference>
<protein>
    <recommendedName>
        <fullName evidence="13">Protein krueppel</fullName>
    </recommendedName>
</protein>
<dbReference type="SUPFAM" id="SSF57667">
    <property type="entry name" value="beta-beta-alpha zinc fingers"/>
    <property type="match status" value="4"/>
</dbReference>
<evidence type="ECO:0000256" key="1">
    <source>
        <dbReference type="ARBA" id="ARBA00022723"/>
    </source>
</evidence>
<dbReference type="FunFam" id="3.30.160.60:FF:000495">
    <property type="entry name" value="zinc finger protein 668"/>
    <property type="match status" value="1"/>
</dbReference>
<feature type="binding site" evidence="8">
    <location>
        <position position="58"/>
    </location>
    <ligand>
        <name>Zn(2+)</name>
        <dbReference type="ChEBI" id="CHEBI:29105"/>
    </ligand>
</feature>
<keyword evidence="3 7" id="KW-0863">Zinc-finger</keyword>
<dbReference type="InterPro" id="IPR012934">
    <property type="entry name" value="Znf_AD"/>
</dbReference>
<dbReference type="Pfam" id="PF00096">
    <property type="entry name" value="zf-C2H2"/>
    <property type="match status" value="5"/>
</dbReference>
<dbReference type="EMBL" id="CH902617">
    <property type="protein sequence ID" value="EDV42146.2"/>
    <property type="molecule type" value="Genomic_DNA"/>
</dbReference>
<feature type="domain" description="C2H2-type" evidence="9">
    <location>
        <begin position="252"/>
        <end position="279"/>
    </location>
</feature>
<feature type="domain" description="C2H2-type" evidence="9">
    <location>
        <begin position="288"/>
        <end position="315"/>
    </location>
</feature>
<evidence type="ECO:0000256" key="4">
    <source>
        <dbReference type="ARBA" id="ARBA00022833"/>
    </source>
</evidence>
<dbReference type="Pfam" id="PF07776">
    <property type="entry name" value="zf-AD"/>
    <property type="match status" value="1"/>
</dbReference>
<dbReference type="OrthoDB" id="8895262at2759"/>
<evidence type="ECO:0000259" key="10">
    <source>
        <dbReference type="PROSITE" id="PS51915"/>
    </source>
</evidence>
<dbReference type="HOGENOM" id="CLU_002678_94_1_1"/>
<dbReference type="FunFam" id="3.30.160.60:FF:000100">
    <property type="entry name" value="Zinc finger 45-like"/>
    <property type="match status" value="1"/>
</dbReference>
<dbReference type="GO" id="GO:0005634">
    <property type="term" value="C:nucleus"/>
    <property type="evidence" value="ECO:0007669"/>
    <property type="project" value="InterPro"/>
</dbReference>
<evidence type="ECO:0000256" key="6">
    <source>
        <dbReference type="ARBA" id="ARBA00023163"/>
    </source>
</evidence>
<name>B3M1B9_DROAN</name>
<keyword evidence="12" id="KW-1185">Reference proteome</keyword>
<dbReference type="InterPro" id="IPR036236">
    <property type="entry name" value="Znf_C2H2_sf"/>
</dbReference>
<reference evidence="11 12" key="1">
    <citation type="journal article" date="2007" name="Nature">
        <title>Evolution of genes and genomes on the Drosophila phylogeny.</title>
        <authorList>
            <consortium name="Drosophila 12 Genomes Consortium"/>
            <person name="Clark A.G."/>
            <person name="Eisen M.B."/>
            <person name="Smith D.R."/>
            <person name="Bergman C.M."/>
            <person name="Oliver B."/>
            <person name="Markow T.A."/>
            <person name="Kaufman T.C."/>
            <person name="Kellis M."/>
            <person name="Gelbart W."/>
            <person name="Iyer V.N."/>
            <person name="Pollard D.A."/>
            <person name="Sackton T.B."/>
            <person name="Larracuente A.M."/>
            <person name="Singh N.D."/>
            <person name="Abad J.P."/>
            <person name="Abt D.N."/>
            <person name="Adryan B."/>
            <person name="Aguade M."/>
            <person name="Akashi H."/>
            <person name="Anderson W.W."/>
            <person name="Aquadro C.F."/>
            <person name="Ardell D.H."/>
            <person name="Arguello R."/>
            <person name="Artieri C.G."/>
            <person name="Barbash D.A."/>
            <person name="Barker D."/>
            <person name="Barsanti P."/>
            <person name="Batterham P."/>
            <person name="Batzoglou S."/>
            <person name="Begun D."/>
            <person name="Bhutkar A."/>
            <person name="Blanco E."/>
            <person name="Bosak S.A."/>
            <person name="Bradley R.K."/>
            <person name="Brand A.D."/>
            <person name="Brent M.R."/>
            <person name="Brooks A.N."/>
            <person name="Brown R.H."/>
            <person name="Butlin R.K."/>
            <person name="Caggese C."/>
            <person name="Calvi B.R."/>
            <person name="Bernardo de Carvalho A."/>
            <person name="Caspi A."/>
            <person name="Castrezana S."/>
            <person name="Celniker S.E."/>
            <person name="Chang J.L."/>
            <person name="Chapple C."/>
            <person name="Chatterji S."/>
            <person name="Chinwalla A."/>
            <person name="Civetta A."/>
            <person name="Clifton S.W."/>
            <person name="Comeron J.M."/>
            <person name="Costello J.C."/>
            <person name="Coyne J.A."/>
            <person name="Daub J."/>
            <person name="David R.G."/>
            <person name="Delcher A.L."/>
            <person name="Delehaunty K."/>
            <person name="Do C.B."/>
            <person name="Ebling H."/>
            <person name="Edwards K."/>
            <person name="Eickbush T."/>
            <person name="Evans J.D."/>
            <person name="Filipski A."/>
            <person name="Findeiss S."/>
            <person name="Freyhult E."/>
            <person name="Fulton L."/>
            <person name="Fulton R."/>
            <person name="Garcia A.C."/>
            <person name="Gardiner A."/>
            <person name="Garfield D.A."/>
            <person name="Garvin B.E."/>
            <person name="Gibson G."/>
            <person name="Gilbert D."/>
            <person name="Gnerre S."/>
            <person name="Godfrey J."/>
            <person name="Good R."/>
            <person name="Gotea V."/>
            <person name="Gravely B."/>
            <person name="Greenberg A.J."/>
            <person name="Griffiths-Jones S."/>
            <person name="Gross S."/>
            <person name="Guigo R."/>
            <person name="Gustafson E.A."/>
            <person name="Haerty W."/>
            <person name="Hahn M.W."/>
            <person name="Halligan D.L."/>
            <person name="Halpern A.L."/>
            <person name="Halter G.M."/>
            <person name="Han M.V."/>
            <person name="Heger A."/>
            <person name="Hillier L."/>
            <person name="Hinrichs A.S."/>
            <person name="Holmes I."/>
            <person name="Hoskins R.A."/>
            <person name="Hubisz M.J."/>
            <person name="Hultmark D."/>
            <person name="Huntley M.A."/>
            <person name="Jaffe D.B."/>
            <person name="Jagadeeshan S."/>
            <person name="Jeck W.R."/>
            <person name="Johnson J."/>
            <person name="Jones C.D."/>
            <person name="Jordan W.C."/>
            <person name="Karpen G.H."/>
            <person name="Kataoka E."/>
            <person name="Keightley P.D."/>
            <person name="Kheradpour P."/>
            <person name="Kirkness E.F."/>
            <person name="Koerich L.B."/>
            <person name="Kristiansen K."/>
            <person name="Kudrna D."/>
            <person name="Kulathinal R.J."/>
            <person name="Kumar S."/>
            <person name="Kwok R."/>
            <person name="Lander E."/>
            <person name="Langley C.H."/>
            <person name="Lapoint R."/>
            <person name="Lazzaro B.P."/>
            <person name="Lee S.J."/>
            <person name="Levesque L."/>
            <person name="Li R."/>
            <person name="Lin C.F."/>
            <person name="Lin M.F."/>
            <person name="Lindblad-Toh K."/>
            <person name="Llopart A."/>
            <person name="Long M."/>
            <person name="Low L."/>
            <person name="Lozovsky E."/>
            <person name="Lu J."/>
            <person name="Luo M."/>
            <person name="Machado C.A."/>
            <person name="Makalowski W."/>
            <person name="Marzo M."/>
            <person name="Matsuda M."/>
            <person name="Matzkin L."/>
            <person name="McAllister B."/>
            <person name="McBride C.S."/>
            <person name="McKernan B."/>
            <person name="McKernan K."/>
            <person name="Mendez-Lago M."/>
            <person name="Minx P."/>
            <person name="Mollenhauer M.U."/>
            <person name="Montooth K."/>
            <person name="Mount S.M."/>
            <person name="Mu X."/>
            <person name="Myers E."/>
            <person name="Negre B."/>
            <person name="Newfeld S."/>
            <person name="Nielsen R."/>
            <person name="Noor M.A."/>
            <person name="O'Grady P."/>
            <person name="Pachter L."/>
            <person name="Papaceit M."/>
            <person name="Parisi M.J."/>
            <person name="Parisi M."/>
            <person name="Parts L."/>
            <person name="Pedersen J.S."/>
            <person name="Pesole G."/>
            <person name="Phillippy A.M."/>
            <person name="Ponting C.P."/>
            <person name="Pop M."/>
            <person name="Porcelli D."/>
            <person name="Powell J.R."/>
            <person name="Prohaska S."/>
            <person name="Pruitt K."/>
            <person name="Puig M."/>
            <person name="Quesneville H."/>
            <person name="Ram K.R."/>
            <person name="Rand D."/>
            <person name="Rasmussen M.D."/>
            <person name="Reed L.K."/>
            <person name="Reenan R."/>
            <person name="Reily A."/>
            <person name="Remington K.A."/>
            <person name="Rieger T.T."/>
            <person name="Ritchie M.G."/>
            <person name="Robin C."/>
            <person name="Rogers Y.H."/>
            <person name="Rohde C."/>
            <person name="Rozas J."/>
            <person name="Rubenfield M.J."/>
            <person name="Ruiz A."/>
            <person name="Russo S."/>
            <person name="Salzberg S.L."/>
            <person name="Sanchez-Gracia A."/>
            <person name="Saranga D.J."/>
            <person name="Sato H."/>
            <person name="Schaeffer S.W."/>
            <person name="Schatz M.C."/>
            <person name="Schlenke T."/>
            <person name="Schwartz R."/>
            <person name="Segarra C."/>
            <person name="Singh R.S."/>
            <person name="Sirot L."/>
            <person name="Sirota M."/>
            <person name="Sisneros N.B."/>
            <person name="Smith C.D."/>
            <person name="Smith T.F."/>
            <person name="Spieth J."/>
            <person name="Stage D.E."/>
            <person name="Stark A."/>
            <person name="Stephan W."/>
            <person name="Strausberg R.L."/>
            <person name="Strempel S."/>
            <person name="Sturgill D."/>
            <person name="Sutton G."/>
            <person name="Sutton G.G."/>
            <person name="Tao W."/>
            <person name="Teichmann S."/>
            <person name="Tobari Y.N."/>
            <person name="Tomimura Y."/>
            <person name="Tsolas J.M."/>
            <person name="Valente V.L."/>
            <person name="Venter E."/>
            <person name="Venter J.C."/>
            <person name="Vicario S."/>
            <person name="Vieira F.G."/>
            <person name="Vilella A.J."/>
            <person name="Villasante A."/>
            <person name="Walenz B."/>
            <person name="Wang J."/>
            <person name="Wasserman M."/>
            <person name="Watts T."/>
            <person name="Wilson D."/>
            <person name="Wilson R.K."/>
            <person name="Wing R.A."/>
            <person name="Wolfner M.F."/>
            <person name="Wong A."/>
            <person name="Wong G.K."/>
            <person name="Wu C.I."/>
            <person name="Wu G."/>
            <person name="Yamamoto D."/>
            <person name="Yang H.P."/>
            <person name="Yang S.P."/>
            <person name="Yorke J.A."/>
            <person name="Yoshida K."/>
            <person name="Zdobnov E."/>
            <person name="Zhang P."/>
            <person name="Zhang Y."/>
            <person name="Zimin A.V."/>
            <person name="Baldwin J."/>
            <person name="Abdouelleil A."/>
            <person name="Abdulkadir J."/>
            <person name="Abebe A."/>
            <person name="Abera B."/>
            <person name="Abreu J."/>
            <person name="Acer S.C."/>
            <person name="Aftuck L."/>
            <person name="Alexander A."/>
            <person name="An P."/>
            <person name="Anderson E."/>
            <person name="Anderson S."/>
            <person name="Arachi H."/>
            <person name="Azer M."/>
            <person name="Bachantsang P."/>
            <person name="Barry A."/>
            <person name="Bayul T."/>
            <person name="Berlin A."/>
            <person name="Bessette D."/>
            <person name="Bloom T."/>
            <person name="Blye J."/>
            <person name="Boguslavskiy L."/>
            <person name="Bonnet C."/>
            <person name="Boukhgalter B."/>
            <person name="Bourzgui I."/>
            <person name="Brown A."/>
            <person name="Cahill P."/>
            <person name="Channer S."/>
            <person name="Cheshatsang Y."/>
            <person name="Chuda L."/>
            <person name="Citroen M."/>
            <person name="Collymore A."/>
            <person name="Cooke P."/>
            <person name="Costello M."/>
            <person name="D'Aco K."/>
            <person name="Daza R."/>
            <person name="De Haan G."/>
            <person name="DeGray S."/>
            <person name="DeMaso C."/>
            <person name="Dhargay N."/>
            <person name="Dooley K."/>
            <person name="Dooley E."/>
            <person name="Doricent M."/>
            <person name="Dorje P."/>
            <person name="Dorjee K."/>
            <person name="Dupes A."/>
            <person name="Elong R."/>
            <person name="Falk J."/>
            <person name="Farina A."/>
            <person name="Faro S."/>
            <person name="Ferguson D."/>
            <person name="Fisher S."/>
            <person name="Foley C.D."/>
            <person name="Franke A."/>
            <person name="Friedrich D."/>
            <person name="Gadbois L."/>
            <person name="Gearin G."/>
            <person name="Gearin C.R."/>
            <person name="Giannoukos G."/>
            <person name="Goode T."/>
            <person name="Graham J."/>
            <person name="Grandbois E."/>
            <person name="Grewal S."/>
            <person name="Gyaltsen K."/>
            <person name="Hafez N."/>
            <person name="Hagos B."/>
            <person name="Hall J."/>
            <person name="Henson C."/>
            <person name="Hollinger A."/>
            <person name="Honan T."/>
            <person name="Huard M.D."/>
            <person name="Hughes L."/>
            <person name="Hurhula B."/>
            <person name="Husby M.E."/>
            <person name="Kamat A."/>
            <person name="Kanga B."/>
            <person name="Kashin S."/>
            <person name="Khazanovich D."/>
            <person name="Kisner P."/>
            <person name="Lance K."/>
            <person name="Lara M."/>
            <person name="Lee W."/>
            <person name="Lennon N."/>
            <person name="Letendre F."/>
            <person name="LeVine R."/>
            <person name="Lipovsky A."/>
            <person name="Liu X."/>
            <person name="Liu J."/>
            <person name="Liu S."/>
            <person name="Lokyitsang T."/>
            <person name="Lokyitsang Y."/>
            <person name="Lubonja R."/>
            <person name="Lui A."/>
            <person name="MacDonald P."/>
            <person name="Magnisalis V."/>
            <person name="Maru K."/>
            <person name="Matthews C."/>
            <person name="McCusker W."/>
            <person name="McDonough S."/>
            <person name="Mehta T."/>
            <person name="Meldrim J."/>
            <person name="Meneus L."/>
            <person name="Mihai O."/>
            <person name="Mihalev A."/>
            <person name="Mihova T."/>
            <person name="Mittelman R."/>
            <person name="Mlenga V."/>
            <person name="Montmayeur A."/>
            <person name="Mulrain L."/>
            <person name="Navidi A."/>
            <person name="Naylor J."/>
            <person name="Negash T."/>
            <person name="Nguyen T."/>
            <person name="Nguyen N."/>
            <person name="Nicol R."/>
            <person name="Norbu C."/>
            <person name="Norbu N."/>
            <person name="Novod N."/>
            <person name="O'Neill B."/>
            <person name="Osman S."/>
            <person name="Markiewicz E."/>
            <person name="Oyono O.L."/>
            <person name="Patti C."/>
            <person name="Phunkhang P."/>
            <person name="Pierre F."/>
            <person name="Priest M."/>
            <person name="Raghuraman S."/>
            <person name="Rege F."/>
            <person name="Reyes R."/>
            <person name="Rise C."/>
            <person name="Rogov P."/>
            <person name="Ross K."/>
            <person name="Ryan E."/>
            <person name="Settipalli S."/>
            <person name="Shea T."/>
            <person name="Sherpa N."/>
            <person name="Shi L."/>
            <person name="Shih D."/>
            <person name="Sparrow T."/>
            <person name="Spaulding J."/>
            <person name="Stalker J."/>
            <person name="Stange-Thomann N."/>
            <person name="Stavropoulos S."/>
            <person name="Stone C."/>
            <person name="Strader C."/>
            <person name="Tesfaye S."/>
            <person name="Thomson T."/>
            <person name="Thoulutsang Y."/>
            <person name="Thoulutsang D."/>
            <person name="Topham K."/>
            <person name="Topping I."/>
            <person name="Tsamla T."/>
            <person name="Vassiliev H."/>
            <person name="Vo A."/>
            <person name="Wangchuk T."/>
            <person name="Wangdi T."/>
            <person name="Weiand M."/>
            <person name="Wilkinson J."/>
            <person name="Wilson A."/>
            <person name="Yadav S."/>
            <person name="Young G."/>
            <person name="Yu Q."/>
            <person name="Zembek L."/>
            <person name="Zhong D."/>
            <person name="Zimmer A."/>
            <person name="Zwirko Z."/>
            <person name="Jaffe D.B."/>
            <person name="Alvarez P."/>
            <person name="Brockman W."/>
            <person name="Butler J."/>
            <person name="Chin C."/>
            <person name="Gnerre S."/>
            <person name="Grabherr M."/>
            <person name="Kleber M."/>
            <person name="Mauceli E."/>
            <person name="MacCallum I."/>
        </authorList>
    </citation>
    <scope>NUCLEOTIDE SEQUENCE [LARGE SCALE GENOMIC DNA]</scope>
    <source>
        <strain evidence="12">Tucson 14024-0371.13</strain>
    </source>
</reference>
<feature type="binding site" evidence="8">
    <location>
        <position position="61"/>
    </location>
    <ligand>
        <name>Zn(2+)</name>
        <dbReference type="ChEBI" id="CHEBI:29105"/>
    </ligand>
</feature>
<dbReference type="GeneID" id="6499942"/>
<evidence type="ECO:0000256" key="3">
    <source>
        <dbReference type="ARBA" id="ARBA00022771"/>
    </source>
</evidence>
<dbReference type="PROSITE" id="PS50157">
    <property type="entry name" value="ZINC_FINGER_C2H2_2"/>
    <property type="match status" value="6"/>
</dbReference>
<dbReference type="PANTHER" id="PTHR24379">
    <property type="entry name" value="KRAB AND ZINC FINGER DOMAIN-CONTAINING"/>
    <property type="match status" value="1"/>
</dbReference>
<dbReference type="InParanoid" id="B3M1B9"/>
<gene>
    <name evidence="11" type="primary">Dana\GF17155</name>
    <name evidence="11" type="synonym">dana_GLEANR_18421</name>
    <name evidence="11" type="ORF">GF17155</name>
</gene>
<keyword evidence="5" id="KW-0805">Transcription regulation</keyword>
<evidence type="ECO:0000256" key="7">
    <source>
        <dbReference type="PROSITE-ProRule" id="PRU00042"/>
    </source>
</evidence>